<keyword evidence="9" id="KW-0067">ATP-binding</keyword>
<keyword evidence="4" id="KW-0963">Cytoplasm</keyword>
<evidence type="ECO:0000256" key="11">
    <source>
        <dbReference type="ARBA" id="ARBA00048366"/>
    </source>
</evidence>
<comment type="similarity">
    <text evidence="2">Belongs to the SUA5 family.</text>
</comment>
<dbReference type="NCBIfam" id="TIGR00057">
    <property type="entry name" value="L-threonylcarbamoyladenylate synthase"/>
    <property type="match status" value="1"/>
</dbReference>
<dbReference type="EC" id="2.7.7.87" evidence="3"/>
<evidence type="ECO:0000256" key="6">
    <source>
        <dbReference type="ARBA" id="ARBA00022694"/>
    </source>
</evidence>
<dbReference type="InterPro" id="IPR017945">
    <property type="entry name" value="DHBP_synth_RibB-like_a/b_dom"/>
</dbReference>
<evidence type="ECO:0000256" key="10">
    <source>
        <dbReference type="ARBA" id="ARBA00029774"/>
    </source>
</evidence>
<dbReference type="Gene3D" id="3.90.870.10">
    <property type="entry name" value="DHBP synthase"/>
    <property type="match status" value="1"/>
</dbReference>
<comment type="subcellular location">
    <subcellularLocation>
        <location evidence="1">Cytoplasm</location>
    </subcellularLocation>
</comment>
<feature type="domain" description="YrdC-like" evidence="12">
    <location>
        <begin position="1"/>
        <end position="189"/>
    </location>
</feature>
<dbReference type="GO" id="GO:0061710">
    <property type="term" value="F:L-threonylcarbamoyladenylate synthase"/>
    <property type="evidence" value="ECO:0007669"/>
    <property type="project" value="UniProtKB-EC"/>
</dbReference>
<gene>
    <name evidence="13" type="ORF">UU35_C0001G0039</name>
</gene>
<dbReference type="PANTHER" id="PTHR17490:SF16">
    <property type="entry name" value="THREONYLCARBAMOYL-AMP SYNTHASE"/>
    <property type="match status" value="1"/>
</dbReference>
<dbReference type="EMBL" id="LCAH01000001">
    <property type="protein sequence ID" value="KKR87758.1"/>
    <property type="molecule type" value="Genomic_DNA"/>
</dbReference>
<evidence type="ECO:0000259" key="12">
    <source>
        <dbReference type="PROSITE" id="PS51163"/>
    </source>
</evidence>
<dbReference type="GO" id="GO:0008033">
    <property type="term" value="P:tRNA processing"/>
    <property type="evidence" value="ECO:0007669"/>
    <property type="project" value="UniProtKB-KW"/>
</dbReference>
<evidence type="ECO:0000256" key="1">
    <source>
        <dbReference type="ARBA" id="ARBA00004496"/>
    </source>
</evidence>
<dbReference type="SUPFAM" id="SSF55821">
    <property type="entry name" value="YrdC/RibB"/>
    <property type="match status" value="1"/>
</dbReference>
<dbReference type="GO" id="GO:0005737">
    <property type="term" value="C:cytoplasm"/>
    <property type="evidence" value="ECO:0007669"/>
    <property type="project" value="UniProtKB-SubCell"/>
</dbReference>
<evidence type="ECO:0000313" key="14">
    <source>
        <dbReference type="Proteomes" id="UP000034616"/>
    </source>
</evidence>
<keyword evidence="5" id="KW-0808">Transferase</keyword>
<evidence type="ECO:0000256" key="8">
    <source>
        <dbReference type="ARBA" id="ARBA00022741"/>
    </source>
</evidence>
<dbReference type="PATRIC" id="fig|1618985.3.peg.39"/>
<keyword evidence="6" id="KW-0819">tRNA processing</keyword>
<proteinExistence type="inferred from homology"/>
<comment type="catalytic activity">
    <reaction evidence="11">
        <text>L-threonine + hydrogencarbonate + ATP = L-threonylcarbamoyladenylate + diphosphate + H2O</text>
        <dbReference type="Rhea" id="RHEA:36407"/>
        <dbReference type="ChEBI" id="CHEBI:15377"/>
        <dbReference type="ChEBI" id="CHEBI:17544"/>
        <dbReference type="ChEBI" id="CHEBI:30616"/>
        <dbReference type="ChEBI" id="CHEBI:33019"/>
        <dbReference type="ChEBI" id="CHEBI:57926"/>
        <dbReference type="ChEBI" id="CHEBI:73682"/>
        <dbReference type="EC" id="2.7.7.87"/>
    </reaction>
</comment>
<dbReference type="GO" id="GO:0006450">
    <property type="term" value="P:regulation of translational fidelity"/>
    <property type="evidence" value="ECO:0007669"/>
    <property type="project" value="TreeGrafter"/>
</dbReference>
<dbReference type="Pfam" id="PF01300">
    <property type="entry name" value="Sua5_yciO_yrdC"/>
    <property type="match status" value="1"/>
</dbReference>
<evidence type="ECO:0000256" key="4">
    <source>
        <dbReference type="ARBA" id="ARBA00022490"/>
    </source>
</evidence>
<keyword evidence="8" id="KW-0547">Nucleotide-binding</keyword>
<evidence type="ECO:0000256" key="5">
    <source>
        <dbReference type="ARBA" id="ARBA00022679"/>
    </source>
</evidence>
<dbReference type="GO" id="GO:0005524">
    <property type="term" value="F:ATP binding"/>
    <property type="evidence" value="ECO:0007669"/>
    <property type="project" value="UniProtKB-KW"/>
</dbReference>
<protein>
    <recommendedName>
        <fullName evidence="10">L-threonylcarbamoyladenylate synthase</fullName>
        <ecNumber evidence="3">2.7.7.87</ecNumber>
    </recommendedName>
    <alternativeName>
        <fullName evidence="10">L-threonylcarbamoyladenylate synthase</fullName>
    </alternativeName>
</protein>
<dbReference type="InterPro" id="IPR006070">
    <property type="entry name" value="Sua5-like_dom"/>
</dbReference>
<keyword evidence="7" id="KW-0548">Nucleotidyltransferase</keyword>
<reference evidence="13 14" key="1">
    <citation type="journal article" date="2015" name="Nature">
        <title>rRNA introns, odd ribosomes, and small enigmatic genomes across a large radiation of phyla.</title>
        <authorList>
            <person name="Brown C.T."/>
            <person name="Hug L.A."/>
            <person name="Thomas B.C."/>
            <person name="Sharon I."/>
            <person name="Castelle C.J."/>
            <person name="Singh A."/>
            <person name="Wilkins M.J."/>
            <person name="Williams K.H."/>
            <person name="Banfield J.F."/>
        </authorList>
    </citation>
    <scope>NUCLEOTIDE SEQUENCE [LARGE SCALE GENOMIC DNA]</scope>
</reference>
<evidence type="ECO:0000256" key="7">
    <source>
        <dbReference type="ARBA" id="ARBA00022695"/>
    </source>
</evidence>
<dbReference type="InterPro" id="IPR050156">
    <property type="entry name" value="TC-AMP_synthase_SUA5"/>
</dbReference>
<evidence type="ECO:0000256" key="9">
    <source>
        <dbReference type="ARBA" id="ARBA00022840"/>
    </source>
</evidence>
<dbReference type="AlphaFoldDB" id="A0A0G0UFT4"/>
<organism evidence="13 14">
    <name type="scientific">Candidatus Uhrbacteria bacterium GW2011_GWC2_41_11</name>
    <dbReference type="NCBI Taxonomy" id="1618985"/>
    <lineage>
        <taxon>Bacteria</taxon>
        <taxon>Candidatus Uhriibacteriota</taxon>
    </lineage>
</organism>
<accession>A0A0G0UFT4</accession>
<dbReference type="PANTHER" id="PTHR17490">
    <property type="entry name" value="SUA5"/>
    <property type="match status" value="1"/>
</dbReference>
<name>A0A0G0UFT4_9BACT</name>
<dbReference type="GO" id="GO:0000049">
    <property type="term" value="F:tRNA binding"/>
    <property type="evidence" value="ECO:0007669"/>
    <property type="project" value="TreeGrafter"/>
</dbReference>
<dbReference type="PROSITE" id="PS51163">
    <property type="entry name" value="YRDC"/>
    <property type="match status" value="1"/>
</dbReference>
<comment type="caution">
    <text evidence="13">The sequence shown here is derived from an EMBL/GenBank/DDBJ whole genome shotgun (WGS) entry which is preliminary data.</text>
</comment>
<dbReference type="GO" id="GO:0003725">
    <property type="term" value="F:double-stranded RNA binding"/>
    <property type="evidence" value="ECO:0007669"/>
    <property type="project" value="InterPro"/>
</dbReference>
<dbReference type="Proteomes" id="UP000034616">
    <property type="component" value="Unassembled WGS sequence"/>
</dbReference>
<evidence type="ECO:0000256" key="3">
    <source>
        <dbReference type="ARBA" id="ARBA00012584"/>
    </source>
</evidence>
<sequence>MTDHALRILSLGGVVAFPTETAYALGADATNDSAVERIFLIKGREEEKTVPLIASSLEMVERYAILSQTLQQLANQYWPGPLTLILPVRDNHHLAPQVVRMNGTIAIRVSSHPLVHDWSQKLGVPIVSTSANRSGEPTCYSINEVKQSFLNKVYQPDFFWDGGILPIRKPSTIIMEKEGKIVVLRQGEIFVSLF</sequence>
<evidence type="ECO:0000313" key="13">
    <source>
        <dbReference type="EMBL" id="KKR87758.1"/>
    </source>
</evidence>
<evidence type="ECO:0000256" key="2">
    <source>
        <dbReference type="ARBA" id="ARBA00007663"/>
    </source>
</evidence>